<keyword evidence="4" id="KW-1185">Reference proteome</keyword>
<gene>
    <name evidence="3" type="ORF">HYN48_06855</name>
</gene>
<protein>
    <submittedName>
        <fullName evidence="3">Alpha/beta hydrolase</fullName>
    </submittedName>
</protein>
<name>A0A2S0RCZ6_9FLAO</name>
<evidence type="ECO:0000259" key="2">
    <source>
        <dbReference type="Pfam" id="PF12146"/>
    </source>
</evidence>
<reference evidence="3 4" key="1">
    <citation type="submission" date="2018-04" db="EMBL/GenBank/DDBJ databases">
        <title>Genome sequencing of Flavobacterium sp. HYN0048.</title>
        <authorList>
            <person name="Yi H."/>
            <person name="Baek C."/>
        </authorList>
    </citation>
    <scope>NUCLEOTIDE SEQUENCE [LARGE SCALE GENOMIC DNA]</scope>
    <source>
        <strain evidence="3 4">HYN0048</strain>
    </source>
</reference>
<evidence type="ECO:0000313" key="3">
    <source>
        <dbReference type="EMBL" id="AWA29817.1"/>
    </source>
</evidence>
<dbReference type="EMBL" id="CP028811">
    <property type="protein sequence ID" value="AWA29817.1"/>
    <property type="molecule type" value="Genomic_DNA"/>
</dbReference>
<dbReference type="PANTHER" id="PTHR43265:SF1">
    <property type="entry name" value="ESTERASE ESTD"/>
    <property type="match status" value="1"/>
</dbReference>
<dbReference type="InterPro" id="IPR053145">
    <property type="entry name" value="AB_hydrolase_Est10"/>
</dbReference>
<accession>A0A2S0RCZ6</accession>
<evidence type="ECO:0000256" key="1">
    <source>
        <dbReference type="SAM" id="SignalP"/>
    </source>
</evidence>
<feature type="signal peptide" evidence="1">
    <location>
        <begin position="1"/>
        <end position="18"/>
    </location>
</feature>
<dbReference type="Pfam" id="PF12146">
    <property type="entry name" value="Hydrolase_4"/>
    <property type="match status" value="1"/>
</dbReference>
<keyword evidence="3" id="KW-0378">Hydrolase</keyword>
<dbReference type="OrthoDB" id="9809549at2"/>
<dbReference type="GO" id="GO:0052689">
    <property type="term" value="F:carboxylic ester hydrolase activity"/>
    <property type="evidence" value="ECO:0007669"/>
    <property type="project" value="TreeGrafter"/>
</dbReference>
<feature type="domain" description="Serine aminopeptidase S33" evidence="2">
    <location>
        <begin position="77"/>
        <end position="163"/>
    </location>
</feature>
<proteinExistence type="predicted"/>
<dbReference type="Proteomes" id="UP000244193">
    <property type="component" value="Chromosome"/>
</dbReference>
<dbReference type="SUPFAM" id="SSF53474">
    <property type="entry name" value="alpha/beta-Hydrolases"/>
    <property type="match status" value="1"/>
</dbReference>
<organism evidence="3 4">
    <name type="scientific">Flavobacterium magnum</name>
    <dbReference type="NCBI Taxonomy" id="2162713"/>
    <lineage>
        <taxon>Bacteria</taxon>
        <taxon>Pseudomonadati</taxon>
        <taxon>Bacteroidota</taxon>
        <taxon>Flavobacteriia</taxon>
        <taxon>Flavobacteriales</taxon>
        <taxon>Flavobacteriaceae</taxon>
        <taxon>Flavobacterium</taxon>
    </lineage>
</organism>
<evidence type="ECO:0000313" key="4">
    <source>
        <dbReference type="Proteomes" id="UP000244193"/>
    </source>
</evidence>
<feature type="chain" id="PRO_5015608260" evidence="1">
    <location>
        <begin position="19"/>
        <end position="311"/>
    </location>
</feature>
<dbReference type="Gene3D" id="3.40.50.1820">
    <property type="entry name" value="alpha/beta hydrolase"/>
    <property type="match status" value="1"/>
</dbReference>
<dbReference type="PANTHER" id="PTHR43265">
    <property type="entry name" value="ESTERASE ESTD"/>
    <property type="match status" value="1"/>
</dbReference>
<keyword evidence="1" id="KW-0732">Signal</keyword>
<dbReference type="KEGG" id="fmg:HYN48_06855"/>
<dbReference type="InterPro" id="IPR022742">
    <property type="entry name" value="Hydrolase_4"/>
</dbReference>
<sequence length="311" mass="33624">MKTTIHCLILLCCALTFAQNTKVAETEIAVNDLIKGTLYTPQNASLKTKLVILIAGSGPTDRNGNQPGLENNSLKFLAQNLAQNGNAVYSYDKRIIALANSGKLDENSLSFEDFITDAKAVIAYFKSKKAYSKIIVAGHSEGSLIGMEAARGNADAYISIAGAGRSIDEVIMDQLKGQPQQMLDAAAEGFATLKSGKTFKLEDPSLGMIFRESVQPYMISWIKYNPQQEIKSLTIPVLLVNGTKDLQVKVSEAELLKAAKPDAILKIIPDMNHVLKNIAAGDAENGASYTNPVLPLDTTFTHTVNQFINSL</sequence>
<dbReference type="RefSeq" id="WP_108370401.1">
    <property type="nucleotide sequence ID" value="NZ_CP028811.1"/>
</dbReference>
<dbReference type="InterPro" id="IPR029058">
    <property type="entry name" value="AB_hydrolase_fold"/>
</dbReference>
<dbReference type="AlphaFoldDB" id="A0A2S0RCZ6"/>